<dbReference type="InterPro" id="IPR012902">
    <property type="entry name" value="N_methyl_site"/>
</dbReference>
<dbReference type="EMBL" id="PQWB01000121">
    <property type="protein sequence ID" value="POZ60496.1"/>
    <property type="molecule type" value="Genomic_DNA"/>
</dbReference>
<keyword evidence="1" id="KW-0812">Transmembrane</keyword>
<keyword evidence="3" id="KW-1185">Reference proteome</keyword>
<dbReference type="Gene3D" id="3.30.700.10">
    <property type="entry name" value="Glycoprotein, Type 4 Pilin"/>
    <property type="match status" value="1"/>
</dbReference>
<proteinExistence type="predicted"/>
<dbReference type="GO" id="GO:0043683">
    <property type="term" value="P:type IV pilus assembly"/>
    <property type="evidence" value="ECO:0007669"/>
    <property type="project" value="InterPro"/>
</dbReference>
<evidence type="ECO:0000256" key="1">
    <source>
        <dbReference type="SAM" id="Phobius"/>
    </source>
</evidence>
<comment type="caution">
    <text evidence="2">The sequence shown here is derived from an EMBL/GenBank/DDBJ whole genome shotgun (WGS) entry which is preliminary data.</text>
</comment>
<dbReference type="Proteomes" id="UP000237082">
    <property type="component" value="Unassembled WGS sequence"/>
</dbReference>
<sequence length="145" mass="15551">MPQTNPQKGFSLIELMITMAILAIVVAIAVPSYNSYILQSNRSVAKTALQDLATRQESYYTLNNTYASQLSTLNYASGTVYVPGGGNNLYALAITNATASTFTLTASPQGNQTKDTSCYTYQLDNQGNQSNVDASNHALSTSGCW</sequence>
<dbReference type="AlphaFoldDB" id="A0A2S5DBN2"/>
<dbReference type="Pfam" id="PF16732">
    <property type="entry name" value="ComP_DUS"/>
    <property type="match status" value="1"/>
</dbReference>
<dbReference type="OrthoDB" id="8592370at2"/>
<dbReference type="Pfam" id="PF07963">
    <property type="entry name" value="N_methyl"/>
    <property type="match status" value="1"/>
</dbReference>
<feature type="transmembrane region" description="Helical" evidence="1">
    <location>
        <begin position="12"/>
        <end position="33"/>
    </location>
</feature>
<dbReference type="InterPro" id="IPR045584">
    <property type="entry name" value="Pilin-like"/>
</dbReference>
<dbReference type="NCBIfam" id="TIGR02532">
    <property type="entry name" value="IV_pilin_GFxxxE"/>
    <property type="match status" value="1"/>
</dbReference>
<protein>
    <submittedName>
        <fullName evidence="2">Pilus assembly protein PilE</fullName>
    </submittedName>
</protein>
<keyword evidence="1" id="KW-1133">Transmembrane helix</keyword>
<organism evidence="2 3">
    <name type="scientific">Chromobacterium alticapitis</name>
    <dbReference type="NCBI Taxonomy" id="2073169"/>
    <lineage>
        <taxon>Bacteria</taxon>
        <taxon>Pseudomonadati</taxon>
        <taxon>Pseudomonadota</taxon>
        <taxon>Betaproteobacteria</taxon>
        <taxon>Neisseriales</taxon>
        <taxon>Chromobacteriaceae</taxon>
        <taxon>Chromobacterium</taxon>
    </lineage>
</organism>
<evidence type="ECO:0000313" key="2">
    <source>
        <dbReference type="EMBL" id="POZ60496.1"/>
    </source>
</evidence>
<reference evidence="3" key="1">
    <citation type="submission" date="2018-02" db="EMBL/GenBank/DDBJ databases">
        <authorList>
            <person name="O'Hara-Hanley K."/>
            <person name="Soby S."/>
        </authorList>
    </citation>
    <scope>NUCLEOTIDE SEQUENCE [LARGE SCALE GENOMIC DNA]</scope>
    <source>
        <strain evidence="3">MWU14-2602</strain>
    </source>
</reference>
<name>A0A2S5DBN2_9NEIS</name>
<evidence type="ECO:0000313" key="3">
    <source>
        <dbReference type="Proteomes" id="UP000237082"/>
    </source>
</evidence>
<dbReference type="PROSITE" id="PS00409">
    <property type="entry name" value="PROKAR_NTER_METHYL"/>
    <property type="match status" value="1"/>
</dbReference>
<dbReference type="InterPro" id="IPR031982">
    <property type="entry name" value="PilE-like"/>
</dbReference>
<accession>A0A2S5DBN2</accession>
<keyword evidence="1" id="KW-0472">Membrane</keyword>
<dbReference type="SUPFAM" id="SSF54523">
    <property type="entry name" value="Pili subunits"/>
    <property type="match status" value="1"/>
</dbReference>
<gene>
    <name evidence="2" type="ORF">C2I19_18630</name>
</gene>
<dbReference type="RefSeq" id="WP_103904124.1">
    <property type="nucleotide sequence ID" value="NZ_PQWB01000121.1"/>
</dbReference>